<comment type="subcellular location">
    <subcellularLocation>
        <location evidence="1">Membrane</location>
        <topology evidence="1">Multi-pass membrane protein</topology>
    </subcellularLocation>
</comment>
<keyword evidence="8 9" id="KW-0472">Membrane</keyword>
<feature type="transmembrane region" description="Helical" evidence="9">
    <location>
        <begin position="182"/>
        <end position="201"/>
    </location>
</feature>
<feature type="transmembrane region" description="Helical" evidence="9">
    <location>
        <begin position="148"/>
        <end position="170"/>
    </location>
</feature>
<evidence type="ECO:0000259" key="10">
    <source>
        <dbReference type="Pfam" id="PF00999"/>
    </source>
</evidence>
<feature type="transmembrane region" description="Helical" evidence="9">
    <location>
        <begin position="213"/>
        <end position="232"/>
    </location>
</feature>
<dbReference type="InterPro" id="IPR006153">
    <property type="entry name" value="Cation/H_exchanger_TM"/>
</dbReference>
<keyword evidence="7" id="KW-0406">Ion transport</keyword>
<feature type="transmembrane region" description="Helical" evidence="9">
    <location>
        <begin position="6"/>
        <end position="25"/>
    </location>
</feature>
<evidence type="ECO:0000256" key="4">
    <source>
        <dbReference type="ARBA" id="ARBA00022449"/>
    </source>
</evidence>
<accession>A0A1Y0I973</accession>
<evidence type="ECO:0000256" key="9">
    <source>
        <dbReference type="SAM" id="Phobius"/>
    </source>
</evidence>
<dbReference type="InterPro" id="IPR038770">
    <property type="entry name" value="Na+/solute_symporter_sf"/>
</dbReference>
<protein>
    <submittedName>
        <fullName evidence="11">Kef-type K+ transport system NAD-binding protein</fullName>
    </submittedName>
</protein>
<dbReference type="PANTHER" id="PTHR42751">
    <property type="entry name" value="SODIUM/HYDROGEN EXCHANGER FAMILY/TRKA DOMAIN PROTEIN"/>
    <property type="match status" value="1"/>
</dbReference>
<sequence length="387" mass="42379">MSETSIVESFFLIFSGAAVFATFALFTRQPLIIAYIALGVLIGPYGLHYVSDAKLLSEISEIGIIFLLFLLGLDMQPKSLAHMLKKATLVALISSAAFASVGFAVAYSFGFSTQESLLIGVAMMFSSTIIGIKLLPTTVLHHRHTGELVVGLLLLQDLIAIIVLLVLSGGQDTSWGQLASTAINLPLLVIFAFFTVKIVLLRVIQHFDRFHEFIFLVAIGWCLGVAELAKYVGLSLEIGAFIAGISLATSPISLYIAEHLKPLRDFFLILFFFTLGAQFNINLLGAVAIPAIILAIAMLVMKPFIFQFLLRLIKEPKDISWEVGFRLGQISEFSLLIAFLATSISLMGEEASTLIQATAILTFLVNSYFVIFRYPSPIAISDELRRD</sequence>
<evidence type="ECO:0000256" key="5">
    <source>
        <dbReference type="ARBA" id="ARBA00022692"/>
    </source>
</evidence>
<dbReference type="EMBL" id="CP021425">
    <property type="protein sequence ID" value="ARU57067.1"/>
    <property type="molecule type" value="Genomic_DNA"/>
</dbReference>
<feature type="transmembrane region" description="Helical" evidence="9">
    <location>
        <begin position="56"/>
        <end position="75"/>
    </location>
</feature>
<comment type="similarity">
    <text evidence="2">Belongs to the monovalent cation:proton antiporter 2 (CPA2) transporter (TC 2.A.37) family.</text>
</comment>
<keyword evidence="4" id="KW-0050">Antiport</keyword>
<dbReference type="RefSeq" id="WP_087461994.1">
    <property type="nucleotide sequence ID" value="NZ_CP021425.1"/>
</dbReference>
<evidence type="ECO:0000256" key="7">
    <source>
        <dbReference type="ARBA" id="ARBA00023065"/>
    </source>
</evidence>
<feature type="transmembrane region" description="Helical" evidence="9">
    <location>
        <begin position="238"/>
        <end position="256"/>
    </location>
</feature>
<keyword evidence="12" id="KW-1185">Reference proteome</keyword>
<evidence type="ECO:0000256" key="1">
    <source>
        <dbReference type="ARBA" id="ARBA00004141"/>
    </source>
</evidence>
<dbReference type="Pfam" id="PF00999">
    <property type="entry name" value="Na_H_Exchanger"/>
    <property type="match status" value="1"/>
</dbReference>
<dbReference type="GO" id="GO:1902600">
    <property type="term" value="P:proton transmembrane transport"/>
    <property type="evidence" value="ECO:0007669"/>
    <property type="project" value="InterPro"/>
</dbReference>
<dbReference type="GO" id="GO:0015297">
    <property type="term" value="F:antiporter activity"/>
    <property type="evidence" value="ECO:0007669"/>
    <property type="project" value="UniProtKB-KW"/>
</dbReference>
<evidence type="ECO:0000313" key="11">
    <source>
        <dbReference type="EMBL" id="ARU57067.1"/>
    </source>
</evidence>
<dbReference type="GO" id="GO:0016020">
    <property type="term" value="C:membrane"/>
    <property type="evidence" value="ECO:0007669"/>
    <property type="project" value="UniProtKB-SubCell"/>
</dbReference>
<feature type="transmembrane region" description="Helical" evidence="9">
    <location>
        <begin position="87"/>
        <end position="110"/>
    </location>
</feature>
<evidence type="ECO:0000256" key="3">
    <source>
        <dbReference type="ARBA" id="ARBA00022448"/>
    </source>
</evidence>
<feature type="transmembrane region" description="Helical" evidence="9">
    <location>
        <begin position="32"/>
        <end position="50"/>
    </location>
</feature>
<gene>
    <name evidence="11" type="ORF">OLMES_3024</name>
</gene>
<dbReference type="AlphaFoldDB" id="A0A1Y0I973"/>
<keyword evidence="5 9" id="KW-0812">Transmembrane</keyword>
<keyword evidence="3" id="KW-0813">Transport</keyword>
<proteinExistence type="inferred from homology"/>
<evidence type="ECO:0000256" key="8">
    <source>
        <dbReference type="ARBA" id="ARBA00023136"/>
    </source>
</evidence>
<feature type="transmembrane region" description="Helical" evidence="9">
    <location>
        <begin position="354"/>
        <end position="372"/>
    </location>
</feature>
<keyword evidence="6 9" id="KW-1133">Transmembrane helix</keyword>
<dbReference type="OrthoDB" id="9781411at2"/>
<evidence type="ECO:0000256" key="2">
    <source>
        <dbReference type="ARBA" id="ARBA00005551"/>
    </source>
</evidence>
<evidence type="ECO:0000256" key="6">
    <source>
        <dbReference type="ARBA" id="ARBA00022989"/>
    </source>
</evidence>
<organism evidence="11 12">
    <name type="scientific">Oleiphilus messinensis</name>
    <dbReference type="NCBI Taxonomy" id="141451"/>
    <lineage>
        <taxon>Bacteria</taxon>
        <taxon>Pseudomonadati</taxon>
        <taxon>Pseudomonadota</taxon>
        <taxon>Gammaproteobacteria</taxon>
        <taxon>Oceanospirillales</taxon>
        <taxon>Oleiphilaceae</taxon>
        <taxon>Oleiphilus</taxon>
    </lineage>
</organism>
<feature type="transmembrane region" description="Helical" evidence="9">
    <location>
        <begin position="116"/>
        <end position="136"/>
    </location>
</feature>
<reference evidence="11 12" key="1">
    <citation type="submission" date="2017-05" db="EMBL/GenBank/DDBJ databases">
        <title>Genomic insights into alkan degradation activity of Oleiphilus messinensis.</title>
        <authorList>
            <person name="Kozyavkin S.A."/>
            <person name="Slesarev A.I."/>
            <person name="Golyshin P.N."/>
            <person name="Korzhenkov A."/>
            <person name="Golyshina O.N."/>
            <person name="Toshchakov S.V."/>
        </authorList>
    </citation>
    <scope>NUCLEOTIDE SEQUENCE [LARGE SCALE GENOMIC DNA]</scope>
    <source>
        <strain evidence="11 12">ME102</strain>
    </source>
</reference>
<feature type="transmembrane region" description="Helical" evidence="9">
    <location>
        <begin position="287"/>
        <end position="310"/>
    </location>
</feature>
<evidence type="ECO:0000313" key="12">
    <source>
        <dbReference type="Proteomes" id="UP000196027"/>
    </source>
</evidence>
<feature type="domain" description="Cation/H+ exchanger transmembrane" evidence="10">
    <location>
        <begin position="18"/>
        <end position="367"/>
    </location>
</feature>
<feature type="transmembrane region" description="Helical" evidence="9">
    <location>
        <begin position="330"/>
        <end position="348"/>
    </location>
</feature>
<dbReference type="Gene3D" id="1.20.1530.20">
    <property type="match status" value="1"/>
</dbReference>
<name>A0A1Y0I973_9GAMM</name>
<dbReference type="PANTHER" id="PTHR42751:SF3">
    <property type="entry name" value="SODIUM_GLUTAMATE SYMPORTER"/>
    <property type="match status" value="1"/>
</dbReference>
<dbReference type="Proteomes" id="UP000196027">
    <property type="component" value="Chromosome"/>
</dbReference>
<feature type="transmembrane region" description="Helical" evidence="9">
    <location>
        <begin position="263"/>
        <end position="281"/>
    </location>
</feature>
<dbReference type="KEGG" id="ome:OLMES_3024"/>